<dbReference type="EMBL" id="AFLW02000223">
    <property type="protein sequence ID" value="EMM79646.1"/>
    <property type="molecule type" value="Genomic_DNA"/>
</dbReference>
<dbReference type="Proteomes" id="UP000012128">
    <property type="component" value="Unassembled WGS sequence"/>
</dbReference>
<comment type="caution">
    <text evidence="1">The sequence shown here is derived from an EMBL/GenBank/DDBJ whole genome shotgun (WGS) entry which is preliminary data.</text>
</comment>
<evidence type="ECO:0000313" key="1">
    <source>
        <dbReference type="EMBL" id="EMM79646.1"/>
    </source>
</evidence>
<dbReference type="AlphaFoldDB" id="M6GL26"/>
<sequence>DKISKDTLNLFFSTVIYAISDFAKSLNQNKERSILLNYASITKRFGSLFE</sequence>
<reference evidence="1 2" key="1">
    <citation type="submission" date="2013-01" db="EMBL/GenBank/DDBJ databases">
        <authorList>
            <person name="Harkins D.M."/>
            <person name="Durkin A.S."/>
            <person name="Brinkac L.M."/>
            <person name="Haft D.H."/>
            <person name="Selengut J.D."/>
            <person name="Sanka R."/>
            <person name="DePew J."/>
            <person name="Purushe J."/>
            <person name="Hospenthal D.R."/>
            <person name="Murray C.K."/>
            <person name="Pimentel G."/>
            <person name="Wasfy M."/>
            <person name="Parker T."/>
            <person name="Miller R.S."/>
            <person name="Vinetz J.M."/>
            <person name="Sutton G.G."/>
            <person name="Nierman W.C."/>
            <person name="Fouts D.E."/>
        </authorList>
    </citation>
    <scope>NUCLEOTIDE SEQUENCE [LARGE SCALE GENOMIC DNA]</scope>
    <source>
        <strain evidence="1 2">2006001854</strain>
    </source>
</reference>
<name>M6GL26_LEPIR</name>
<evidence type="ECO:0000313" key="2">
    <source>
        <dbReference type="Proteomes" id="UP000012128"/>
    </source>
</evidence>
<proteinExistence type="predicted"/>
<gene>
    <name evidence="1" type="ORF">LEP1GSC037_1351</name>
</gene>
<feature type="non-terminal residue" evidence="1">
    <location>
        <position position="1"/>
    </location>
</feature>
<protein>
    <submittedName>
        <fullName evidence="1">Uncharacterized protein</fullName>
    </submittedName>
</protein>
<accession>M6GL26</accession>
<organism evidence="1 2">
    <name type="scientific">Leptospira interrogans str. 2006001854</name>
    <dbReference type="NCBI Taxonomy" id="1001590"/>
    <lineage>
        <taxon>Bacteria</taxon>
        <taxon>Pseudomonadati</taxon>
        <taxon>Spirochaetota</taxon>
        <taxon>Spirochaetia</taxon>
        <taxon>Leptospirales</taxon>
        <taxon>Leptospiraceae</taxon>
        <taxon>Leptospira</taxon>
    </lineage>
</organism>